<dbReference type="PANTHER" id="PTHR22981">
    <property type="entry name" value="3-HYDROXYISOBUTYRATE DEHYDROGENASE-RELATED"/>
    <property type="match status" value="1"/>
</dbReference>
<dbReference type="RefSeq" id="WP_114770412.1">
    <property type="nucleotide sequence ID" value="NZ_QQBB01000004.1"/>
</dbReference>
<dbReference type="OrthoDB" id="4333at2"/>
<dbReference type="InterPro" id="IPR013328">
    <property type="entry name" value="6PGD_dom2"/>
</dbReference>
<dbReference type="PANTHER" id="PTHR22981:SF7">
    <property type="entry name" value="3-HYDROXYISOBUTYRATE DEHYDROGENASE, MITOCHONDRIAL"/>
    <property type="match status" value="1"/>
</dbReference>
<dbReference type="GO" id="GO:0050661">
    <property type="term" value="F:NADP binding"/>
    <property type="evidence" value="ECO:0007669"/>
    <property type="project" value="InterPro"/>
</dbReference>
<evidence type="ECO:0000256" key="2">
    <source>
        <dbReference type="ARBA" id="ARBA00023027"/>
    </source>
</evidence>
<organism evidence="6 7">
    <name type="scientific">Microvirga subterranea</name>
    <dbReference type="NCBI Taxonomy" id="186651"/>
    <lineage>
        <taxon>Bacteria</taxon>
        <taxon>Pseudomonadati</taxon>
        <taxon>Pseudomonadota</taxon>
        <taxon>Alphaproteobacteria</taxon>
        <taxon>Hyphomicrobiales</taxon>
        <taxon>Methylobacteriaceae</taxon>
        <taxon>Microvirga</taxon>
    </lineage>
</organism>
<comment type="caution">
    <text evidence="6">The sequence shown here is derived from an EMBL/GenBank/DDBJ whole genome shotgun (WGS) entry which is preliminary data.</text>
</comment>
<dbReference type="GO" id="GO:0016616">
    <property type="term" value="F:oxidoreductase activity, acting on the CH-OH group of donors, NAD or NADP as acceptor"/>
    <property type="evidence" value="ECO:0007669"/>
    <property type="project" value="TreeGrafter"/>
</dbReference>
<feature type="active site" evidence="3">
    <location>
        <position position="174"/>
    </location>
</feature>
<dbReference type="InterPro" id="IPR015814">
    <property type="entry name" value="Pgluconate_DH_NAD-bd_C"/>
</dbReference>
<evidence type="ECO:0000259" key="4">
    <source>
        <dbReference type="Pfam" id="PF03446"/>
    </source>
</evidence>
<dbReference type="EMBL" id="QQBB01000004">
    <property type="protein sequence ID" value="RDI59550.1"/>
    <property type="molecule type" value="Genomic_DNA"/>
</dbReference>
<dbReference type="AlphaFoldDB" id="A0A370HMH3"/>
<sequence>MSLQIAFIGYGEVGQLFSRQLLAKPGVRIAAYDILFDNPDKGPELKRRASGNGVEAAHSAAEACRGADIVISAVTADSAVTAAEQAAPHLGPSQTYIDLNSISPATKRKVAEHVGRGGANFVEFAVMAPVSGPGIEVPILSGGATAETVSETLNALGMKIKPVSTEIGTASASKLCRSIVIKGMEALMVDFTLASERAGVMPAVLESLKASYPGMDWEGVAKVMMSRVKQHGIRRAAEMREASRMIHELGLDGSLASAIADRQESYAKEAGKAHEAC</sequence>
<dbReference type="InterPro" id="IPR036291">
    <property type="entry name" value="NAD(P)-bd_dom_sf"/>
</dbReference>
<feature type="domain" description="6-phosphogluconate dehydrogenase NADP-binding" evidence="4">
    <location>
        <begin position="4"/>
        <end position="132"/>
    </location>
</feature>
<keyword evidence="2" id="KW-0520">NAD</keyword>
<dbReference type="Pfam" id="PF03446">
    <property type="entry name" value="NAD_binding_2"/>
    <property type="match status" value="1"/>
</dbReference>
<dbReference type="Proteomes" id="UP000254925">
    <property type="component" value="Unassembled WGS sequence"/>
</dbReference>
<gene>
    <name evidence="6" type="ORF">DES45_104469</name>
</gene>
<dbReference type="Pfam" id="PF09130">
    <property type="entry name" value="DUF1932"/>
    <property type="match status" value="1"/>
</dbReference>
<dbReference type="InterPro" id="IPR015815">
    <property type="entry name" value="HIBADH-related"/>
</dbReference>
<dbReference type="SUPFAM" id="SSF48179">
    <property type="entry name" value="6-phosphogluconate dehydrogenase C-terminal domain-like"/>
    <property type="match status" value="1"/>
</dbReference>
<accession>A0A370HMH3</accession>
<evidence type="ECO:0000259" key="5">
    <source>
        <dbReference type="Pfam" id="PF09130"/>
    </source>
</evidence>
<dbReference type="Gene3D" id="3.40.50.720">
    <property type="entry name" value="NAD(P)-binding Rossmann-like Domain"/>
    <property type="match status" value="1"/>
</dbReference>
<keyword evidence="1" id="KW-0560">Oxidoreductase</keyword>
<keyword evidence="7" id="KW-1185">Reference proteome</keyword>
<dbReference type="SUPFAM" id="SSF51735">
    <property type="entry name" value="NAD(P)-binding Rossmann-fold domains"/>
    <property type="match status" value="1"/>
</dbReference>
<dbReference type="PIRSF" id="PIRSF000103">
    <property type="entry name" value="HIBADH"/>
    <property type="match status" value="1"/>
</dbReference>
<protein>
    <submittedName>
        <fullName evidence="6">3-hydroxyisobutyrate dehydrogenase-like beta-hydroxyacid dehydrogenase</fullName>
    </submittedName>
</protein>
<reference evidence="6 7" key="1">
    <citation type="submission" date="2018-07" db="EMBL/GenBank/DDBJ databases">
        <title>Genomic Encyclopedia of Type Strains, Phase IV (KMG-IV): sequencing the most valuable type-strain genomes for metagenomic binning, comparative biology and taxonomic classification.</title>
        <authorList>
            <person name="Goeker M."/>
        </authorList>
    </citation>
    <scope>NUCLEOTIDE SEQUENCE [LARGE SCALE GENOMIC DNA]</scope>
    <source>
        <strain evidence="6 7">DSM 14364</strain>
    </source>
</reference>
<proteinExistence type="predicted"/>
<evidence type="ECO:0000313" key="6">
    <source>
        <dbReference type="EMBL" id="RDI59550.1"/>
    </source>
</evidence>
<evidence type="ECO:0000256" key="1">
    <source>
        <dbReference type="ARBA" id="ARBA00023002"/>
    </source>
</evidence>
<evidence type="ECO:0000313" key="7">
    <source>
        <dbReference type="Proteomes" id="UP000254925"/>
    </source>
</evidence>
<dbReference type="Gene3D" id="1.10.1040.10">
    <property type="entry name" value="N-(1-d-carboxylethyl)-l-norvaline Dehydrogenase, domain 2"/>
    <property type="match status" value="1"/>
</dbReference>
<feature type="domain" description="Phosphogluconate dehydrogenase NAD-binding putative C-terminal" evidence="5">
    <location>
        <begin position="196"/>
        <end position="264"/>
    </location>
</feature>
<dbReference type="InterPro" id="IPR006115">
    <property type="entry name" value="6PGDH_NADP-bd"/>
</dbReference>
<dbReference type="InterPro" id="IPR008927">
    <property type="entry name" value="6-PGluconate_DH-like_C_sf"/>
</dbReference>
<name>A0A370HMH3_9HYPH</name>
<evidence type="ECO:0000256" key="3">
    <source>
        <dbReference type="PIRSR" id="PIRSR000103-1"/>
    </source>
</evidence>